<keyword evidence="7" id="KW-1185">Reference proteome</keyword>
<evidence type="ECO:0000256" key="3">
    <source>
        <dbReference type="ARBA" id="ARBA00023289"/>
    </source>
</evidence>
<evidence type="ECO:0000313" key="6">
    <source>
        <dbReference type="EMBL" id="KAG6651359.1"/>
    </source>
</evidence>
<comment type="similarity">
    <text evidence="4">Belongs to the HIPP family.</text>
</comment>
<dbReference type="CDD" id="cd00371">
    <property type="entry name" value="HMA"/>
    <property type="match status" value="2"/>
</dbReference>
<dbReference type="Pfam" id="PF00403">
    <property type="entry name" value="HMA"/>
    <property type="match status" value="2"/>
</dbReference>
<sequence length="200" mass="22743">MHCDGCCRKVFKCLKCLEGVEDVVIDSANHRVIVKGKKADPLKALKRLQKNYSRNAELISPEPMFHTEVGKEPERKKQQVEVKIVVLKIFMHCEGCVNDVKKNIERMTGILTVEPNMEASQVTVRGAFEVPKLVEDIRKRLGKHVEIVEQGEDQAQAEGCHQEGIVEGEYIFQYPPQCSMHCAHLTQMFNDENVFSCSIM</sequence>
<gene>
    <name evidence="6" type="ORF">CIPAW_06G105400</name>
</gene>
<proteinExistence type="inferred from homology"/>
<dbReference type="PANTHER" id="PTHR46195:SF17">
    <property type="entry name" value="HEAVY METAL-ASSOCIATED ISOPRENYLATED PLANT PROTEIN 8"/>
    <property type="match status" value="1"/>
</dbReference>
<evidence type="ECO:0000259" key="5">
    <source>
        <dbReference type="PROSITE" id="PS50846"/>
    </source>
</evidence>
<feature type="domain" description="HMA" evidence="5">
    <location>
        <begin position="1"/>
        <end position="57"/>
    </location>
</feature>
<dbReference type="InterPro" id="IPR044577">
    <property type="entry name" value="HIPP4/7/8/17/18/19"/>
</dbReference>
<organism evidence="6 7">
    <name type="scientific">Carya illinoinensis</name>
    <name type="common">Pecan</name>
    <dbReference type="NCBI Taxonomy" id="32201"/>
    <lineage>
        <taxon>Eukaryota</taxon>
        <taxon>Viridiplantae</taxon>
        <taxon>Streptophyta</taxon>
        <taxon>Embryophyta</taxon>
        <taxon>Tracheophyta</taxon>
        <taxon>Spermatophyta</taxon>
        <taxon>Magnoliopsida</taxon>
        <taxon>eudicotyledons</taxon>
        <taxon>Gunneridae</taxon>
        <taxon>Pentapetalae</taxon>
        <taxon>rosids</taxon>
        <taxon>fabids</taxon>
        <taxon>Fagales</taxon>
        <taxon>Juglandaceae</taxon>
        <taxon>Carya</taxon>
    </lineage>
</organism>
<protein>
    <recommendedName>
        <fullName evidence="5">HMA domain-containing protein</fullName>
    </recommendedName>
</protein>
<reference evidence="6" key="1">
    <citation type="submission" date="2020-12" db="EMBL/GenBank/DDBJ databases">
        <title>WGS assembly of Carya illinoinensis cv. Pawnee.</title>
        <authorList>
            <person name="Platts A."/>
            <person name="Shu S."/>
            <person name="Wright S."/>
            <person name="Barry K."/>
            <person name="Edger P."/>
            <person name="Pires J.C."/>
            <person name="Schmutz J."/>
        </authorList>
    </citation>
    <scope>NUCLEOTIDE SEQUENCE</scope>
    <source>
        <tissue evidence="6">Leaf</tissue>
    </source>
</reference>
<name>A0A8T1QAC6_CARIL</name>
<evidence type="ECO:0000256" key="1">
    <source>
        <dbReference type="ARBA" id="ARBA00022481"/>
    </source>
</evidence>
<evidence type="ECO:0000256" key="4">
    <source>
        <dbReference type="ARBA" id="ARBA00024045"/>
    </source>
</evidence>
<evidence type="ECO:0000313" key="7">
    <source>
        <dbReference type="Proteomes" id="UP000811609"/>
    </source>
</evidence>
<comment type="caution">
    <text evidence="6">The sequence shown here is derived from an EMBL/GenBank/DDBJ whole genome shotgun (WGS) entry which is preliminary data.</text>
</comment>
<keyword evidence="3" id="KW-0449">Lipoprotein</keyword>
<feature type="domain" description="HMA" evidence="5">
    <location>
        <begin position="82"/>
        <end position="146"/>
    </location>
</feature>
<keyword evidence="3" id="KW-0636">Prenylation</keyword>
<dbReference type="PANTHER" id="PTHR46195">
    <property type="entry name" value="HEAVY METAL-ASSOCIATED ISOPRENYLATED PLANT PROTEIN 7"/>
    <property type="match status" value="1"/>
</dbReference>
<dbReference type="InterPro" id="IPR006121">
    <property type="entry name" value="HMA_dom"/>
</dbReference>
<dbReference type="Proteomes" id="UP000811609">
    <property type="component" value="Chromosome 6"/>
</dbReference>
<dbReference type="EMBL" id="CM031814">
    <property type="protein sequence ID" value="KAG6651359.1"/>
    <property type="molecule type" value="Genomic_DNA"/>
</dbReference>
<dbReference type="PROSITE" id="PS50846">
    <property type="entry name" value="HMA_2"/>
    <property type="match status" value="2"/>
</dbReference>
<accession>A0A8T1QAC6</accession>
<keyword evidence="2" id="KW-0479">Metal-binding</keyword>
<dbReference type="GO" id="GO:0046872">
    <property type="term" value="F:metal ion binding"/>
    <property type="evidence" value="ECO:0007669"/>
    <property type="project" value="UniProtKB-KW"/>
</dbReference>
<dbReference type="AlphaFoldDB" id="A0A8T1QAC6"/>
<keyword evidence="1" id="KW-0488">Methylation</keyword>
<evidence type="ECO:0000256" key="2">
    <source>
        <dbReference type="ARBA" id="ARBA00022723"/>
    </source>
</evidence>